<reference evidence="6" key="2">
    <citation type="submission" date="2021-01" db="UniProtKB">
        <authorList>
            <consortium name="EnsemblMetazoa"/>
        </authorList>
    </citation>
    <scope>IDENTIFICATION</scope>
</reference>
<feature type="region of interest" description="Disordered" evidence="4">
    <location>
        <begin position="88"/>
        <end position="181"/>
    </location>
</feature>
<proteinExistence type="predicted"/>
<feature type="compositionally biased region" description="Basic and acidic residues" evidence="4">
    <location>
        <begin position="1140"/>
        <end position="1149"/>
    </location>
</feature>
<dbReference type="InterPro" id="IPR035979">
    <property type="entry name" value="RBD_domain_sf"/>
</dbReference>
<feature type="region of interest" description="Disordered" evidence="4">
    <location>
        <begin position="664"/>
        <end position="690"/>
    </location>
</feature>
<feature type="compositionally biased region" description="Basic and acidic residues" evidence="4">
    <location>
        <begin position="1716"/>
        <end position="1737"/>
    </location>
</feature>
<dbReference type="PANTHER" id="PTHR13976">
    <property type="entry name" value="HETEROGENEOUS NUCLEAR RIBONUCLEOPROTEIN-RELATED"/>
    <property type="match status" value="1"/>
</dbReference>
<dbReference type="OrthoDB" id="2588702at2759"/>
<dbReference type="SUPFAM" id="SSF54928">
    <property type="entry name" value="RNA-binding domain, RBD"/>
    <property type="match status" value="4"/>
</dbReference>
<dbReference type="RefSeq" id="XP_030831780.1">
    <property type="nucleotide sequence ID" value="XM_030975920.1"/>
</dbReference>
<feature type="region of interest" description="Disordered" evidence="4">
    <location>
        <begin position="1586"/>
        <end position="1739"/>
    </location>
</feature>
<protein>
    <recommendedName>
        <fullName evidence="5">RRM domain-containing protein</fullName>
    </recommendedName>
</protein>
<feature type="compositionally biased region" description="Pro residues" evidence="4">
    <location>
        <begin position="1628"/>
        <end position="1640"/>
    </location>
</feature>
<dbReference type="GO" id="GO:0003723">
    <property type="term" value="F:RNA binding"/>
    <property type="evidence" value="ECO:0000318"/>
    <property type="project" value="GO_Central"/>
</dbReference>
<feature type="compositionally biased region" description="Polar residues" evidence="4">
    <location>
        <begin position="106"/>
        <end position="136"/>
    </location>
</feature>
<feature type="compositionally biased region" description="Basic and acidic residues" evidence="4">
    <location>
        <begin position="1677"/>
        <end position="1687"/>
    </location>
</feature>
<feature type="compositionally biased region" description="Basic and acidic residues" evidence="4">
    <location>
        <begin position="254"/>
        <end position="273"/>
    </location>
</feature>
<dbReference type="Proteomes" id="UP000007110">
    <property type="component" value="Unassembled WGS sequence"/>
</dbReference>
<dbReference type="RefSeq" id="XP_030831781.1">
    <property type="nucleotide sequence ID" value="XM_030975921.1"/>
</dbReference>
<feature type="compositionally biased region" description="Polar residues" evidence="4">
    <location>
        <begin position="151"/>
        <end position="181"/>
    </location>
</feature>
<feature type="compositionally biased region" description="Basic and acidic residues" evidence="4">
    <location>
        <begin position="1182"/>
        <end position="1193"/>
    </location>
</feature>
<keyword evidence="7" id="KW-1185">Reference proteome</keyword>
<dbReference type="CDD" id="cd12510">
    <property type="entry name" value="RRM1_RBM12_like"/>
    <property type="match status" value="1"/>
</dbReference>
<feature type="compositionally biased region" description="Low complexity" evidence="4">
    <location>
        <begin position="1597"/>
        <end position="1627"/>
    </location>
</feature>
<name>A0A7M7N6L9_STRPU</name>
<dbReference type="PROSITE" id="PS50102">
    <property type="entry name" value="RRM"/>
    <property type="match status" value="1"/>
</dbReference>
<evidence type="ECO:0000256" key="3">
    <source>
        <dbReference type="PROSITE-ProRule" id="PRU00176"/>
    </source>
</evidence>
<dbReference type="GO" id="GO:1990904">
    <property type="term" value="C:ribonucleoprotein complex"/>
    <property type="evidence" value="ECO:0000318"/>
    <property type="project" value="GO_Central"/>
</dbReference>
<evidence type="ECO:0000256" key="4">
    <source>
        <dbReference type="SAM" id="MobiDB-lite"/>
    </source>
</evidence>
<feature type="compositionally biased region" description="Polar residues" evidence="4">
    <location>
        <begin position="274"/>
        <end position="285"/>
    </location>
</feature>
<evidence type="ECO:0000256" key="2">
    <source>
        <dbReference type="ARBA" id="ARBA00022884"/>
    </source>
</evidence>
<dbReference type="CDD" id="cd12254">
    <property type="entry name" value="RRM_hnRNPH_ESRPs_RBM12_like"/>
    <property type="match status" value="3"/>
</dbReference>
<evidence type="ECO:0000256" key="1">
    <source>
        <dbReference type="ARBA" id="ARBA00022737"/>
    </source>
</evidence>
<evidence type="ECO:0000313" key="6">
    <source>
        <dbReference type="EnsemblMetazoa" id="XP_030831780"/>
    </source>
</evidence>
<dbReference type="InterPro" id="IPR012677">
    <property type="entry name" value="Nucleotide-bd_a/b_plait_sf"/>
</dbReference>
<organism evidence="6 7">
    <name type="scientific">Strongylocentrotus purpuratus</name>
    <name type="common">Purple sea urchin</name>
    <dbReference type="NCBI Taxonomy" id="7668"/>
    <lineage>
        <taxon>Eukaryota</taxon>
        <taxon>Metazoa</taxon>
        <taxon>Echinodermata</taxon>
        <taxon>Eleutherozoa</taxon>
        <taxon>Echinozoa</taxon>
        <taxon>Echinoidea</taxon>
        <taxon>Euechinoidea</taxon>
        <taxon>Echinacea</taxon>
        <taxon>Camarodonta</taxon>
        <taxon>Echinidea</taxon>
        <taxon>Strongylocentrotidae</taxon>
        <taxon>Strongylocentrotus</taxon>
    </lineage>
</organism>
<evidence type="ECO:0000313" key="7">
    <source>
        <dbReference type="Proteomes" id="UP000007110"/>
    </source>
</evidence>
<dbReference type="EnsemblMetazoa" id="XM_030975921">
    <property type="protein sequence ID" value="XP_030831781"/>
    <property type="gene ID" value="LOC100888204"/>
</dbReference>
<dbReference type="InterPro" id="IPR050666">
    <property type="entry name" value="ESRP"/>
</dbReference>
<feature type="compositionally biased region" description="Basic and acidic residues" evidence="4">
    <location>
        <begin position="1009"/>
        <end position="1030"/>
    </location>
</feature>
<feature type="compositionally biased region" description="Basic and acidic residues" evidence="4">
    <location>
        <begin position="1201"/>
        <end position="1212"/>
    </location>
</feature>
<dbReference type="InParanoid" id="A0A7M7N6L9"/>
<feature type="region of interest" description="Disordered" evidence="4">
    <location>
        <begin position="196"/>
        <end position="461"/>
    </location>
</feature>
<dbReference type="Pfam" id="PF00076">
    <property type="entry name" value="RRM_1"/>
    <property type="match status" value="1"/>
</dbReference>
<feature type="compositionally biased region" description="Basic and acidic residues" evidence="4">
    <location>
        <begin position="1161"/>
        <end position="1174"/>
    </location>
</feature>
<reference evidence="7" key="1">
    <citation type="submission" date="2015-02" db="EMBL/GenBank/DDBJ databases">
        <title>Genome sequencing for Strongylocentrotus purpuratus.</title>
        <authorList>
            <person name="Murali S."/>
            <person name="Liu Y."/>
            <person name="Vee V."/>
            <person name="English A."/>
            <person name="Wang M."/>
            <person name="Skinner E."/>
            <person name="Han Y."/>
            <person name="Muzny D.M."/>
            <person name="Worley K.C."/>
            <person name="Gibbs R.A."/>
        </authorList>
    </citation>
    <scope>NUCLEOTIDE SEQUENCE</scope>
</reference>
<dbReference type="OMA" id="GIHIMIN"/>
<feature type="compositionally biased region" description="Basic and acidic residues" evidence="4">
    <location>
        <begin position="1252"/>
        <end position="1348"/>
    </location>
</feature>
<dbReference type="KEGG" id="spu:100888204"/>
<feature type="compositionally biased region" description="Basic and acidic residues" evidence="4">
    <location>
        <begin position="378"/>
        <end position="387"/>
    </location>
</feature>
<dbReference type="InterPro" id="IPR000504">
    <property type="entry name" value="RRM_dom"/>
</dbReference>
<feature type="region of interest" description="Disordered" evidence="4">
    <location>
        <begin position="1009"/>
        <end position="1487"/>
    </location>
</feature>
<dbReference type="GO" id="GO:0043484">
    <property type="term" value="P:regulation of RNA splicing"/>
    <property type="evidence" value="ECO:0000318"/>
    <property type="project" value="GO_Central"/>
</dbReference>
<feature type="compositionally biased region" description="Basic and acidic residues" evidence="4">
    <location>
        <begin position="404"/>
        <end position="422"/>
    </location>
</feature>
<evidence type="ECO:0000259" key="5">
    <source>
        <dbReference type="PROSITE" id="PS50102"/>
    </source>
</evidence>
<feature type="compositionally biased region" description="Low complexity" evidence="4">
    <location>
        <begin position="819"/>
        <end position="830"/>
    </location>
</feature>
<feature type="compositionally biased region" description="Basic and acidic residues" evidence="4">
    <location>
        <begin position="869"/>
        <end position="915"/>
    </location>
</feature>
<dbReference type="GeneID" id="100888204"/>
<feature type="compositionally biased region" description="Basic and acidic residues" evidence="4">
    <location>
        <begin position="841"/>
        <end position="857"/>
    </location>
</feature>
<feature type="compositionally biased region" description="Basic and acidic residues" evidence="4">
    <location>
        <begin position="1081"/>
        <end position="1091"/>
    </location>
</feature>
<sequence length="1832" mass="204886">MIILRLQGLPWTATAKDIRQHFEGLSIPDGGVHIIGGEEGDVFIAFGSDEDARKAMQRQKQPLNGGRIMLLLSSKSEMQEVIAESRAAAQSVKPDPFGTVGIVTPSVPQTSQRSLISREGSVTSSHSQGYQGFPQNDDQRRQPTGYGDSFQVGNVNAPSQSLPPQDYNTSYPPSQSNERLDYGQSQNQMYGNDRFKEESFGRGDASQRSMYQEFNPQERNLGIRRREDLDAARQGSTGRDKGYPQESAQFNRLSEYDRGERRMPSADVEDRQFRSGSYGSSSGPLTSDRDMSYMQGSDKPRSLLPSPGMMKSDERSYQEQLDDPMEGISTSYPPAGPADAFDNRQYSDEDQRGSGKQVEPRDIYSGLTQPMSGYGRQSMDKEPDKGRYIKTPYEDAYWATGTSSKDRPSEPMQGRKPDDIKSFQDNQGKPMTERREEYYHSQGSNENEMKGDFSGNEQYASAHLDQGTFYDQKDKPMESFGMDRSQSAGYPMFPDYRSGEKSSDFDSRLGDMSKRAPLLNQEPPFSSLKAAGDHPSFDSQTYGSRRDHEPPISSAPALLDHPAPESPIGAKLPLLEPSGDEFYAVRLTGLPFDCTDRGVRLFLRDINIAPDGVQIHRDHRGRITGTANIKLQGPSDIDQALKRHQQYMGKRYIDVRPCLQSEWEKEKQVSSAEPSKRRSRSPVRGRNSPLRNCNTCIEMRGLASFTKNSDIVDFFEGLAMRQDSIYLDPNKDGSGSGIAYLEFIDPDMARRACQKNGRQFNRRTVSIRIISKEIMDAKITDMKRRAERRSPARRSPDRRRGSSPYSRRGRSPGRRGRSPVRSSSRSSPGRNGPGRKPASPSRDRRDRDRDRDRESSRQSRRAQSPVRHSSQDRKDSTSEKKDRKDQESREVRSLSKVEEVKSRGSPKTEDKDRIHKSVTSKDAPPKALLPSPDLGMIQKEKGKDQGLLKTPEHPANEIPPAFSRKQKEVVPVNIQQRFPPTDGRADVTKQAPVIDFHAIRDAVSRFSKDTVDLQKGEGRQDPMESRHGVPENRQIQMGMSGGMLGDNRAGPRDNFPFADERQEGERPMDLQRGPLGSSRRGFGDNRRDGPMDMHSGLAGNTFGEPRDDIQGGLVDTHRGPLGNAPGGPMDMHHGPFGGPRDNRGDDSMNMHRGPMGNTRGPGDKRRDNPMDMHHGPFGGPGDNRRNDPSDMHRGPFGGPGDNRRGGPMDYRQEGGMSDGQGRMQDSWQGGPRPGRQNDDMGGARMQNSQGRSLEEWRKNPNKEMDGSMDFREERPNEERRHPLFEDHGPHSNRSGERRTLLDRPEGPPEGNDNERDVDRRQHGVLDRQDTDRRDERRPGGINRRDSSPRRWTGNKSEERFPSGGFGFPEQGSDDHSLGRNGPGSRAIDRDSFPGDKRNLSSQQSDPPFPQGRNIPGLLDEDKGEIKRGGLDNQGSRDPHGRMDRHRGSQDRSDHRAMDRGMHEPGEREPHHNTGPLPGPHGRPEDAGTSEYVCAHIRNVPYSARWPDIAHFFSGLQIVPGGIHIMVNSEGKPTGHCFIEFADAHNARLTEERRLHPMRDRPLQINACSKAMMIRALEESGEMMQNRPQHNFAGRGRGPSFGPRGPRFPGDMRGPFPGQGPRHSFGPRGPHPGGPFRPPFGEPDRMGDGHPRHPHNPRHNERPREEREYQKPQPLNTERPREEREYKKPQTSKESAKSEPVSKGPGSAPKANPPGESPKKPQPEKPKETLPEAKEKKLTPVSSAALSVHLDKHKGCVVTATNLPLTITVDAIGDFFKGCSTIKGAIKLDTNEATGKATGQAKIVFTSPAEANRAIKERNNRPLNGRIVRLHVM</sequence>
<feature type="compositionally biased region" description="Polar residues" evidence="4">
    <location>
        <begin position="206"/>
        <end position="218"/>
    </location>
</feature>
<feature type="compositionally biased region" description="Basic and acidic residues" evidence="4">
    <location>
        <begin position="938"/>
        <end position="955"/>
    </location>
</feature>
<feature type="compositionally biased region" description="Basic and acidic residues" evidence="4">
    <location>
        <begin position="778"/>
        <end position="800"/>
    </location>
</feature>
<dbReference type="Gene3D" id="3.30.70.330">
    <property type="match status" value="5"/>
</dbReference>
<feature type="compositionally biased region" description="Basic and acidic residues" evidence="4">
    <location>
        <begin position="1657"/>
        <end position="1669"/>
    </location>
</feature>
<feature type="domain" description="RRM" evidence="5">
    <location>
        <begin position="1755"/>
        <end position="1832"/>
    </location>
</feature>
<feature type="compositionally biased region" description="Basic residues" evidence="4">
    <location>
        <begin position="807"/>
        <end position="818"/>
    </location>
</feature>
<feature type="compositionally biased region" description="Basic and acidic residues" evidence="4">
    <location>
        <begin position="497"/>
        <end position="514"/>
    </location>
</feature>
<feature type="region of interest" description="Disordered" evidence="4">
    <location>
        <begin position="778"/>
        <end position="972"/>
    </location>
</feature>
<feature type="compositionally biased region" description="Basic and acidic residues" evidence="4">
    <location>
        <begin position="1058"/>
        <end position="1069"/>
    </location>
</feature>
<feature type="compositionally biased region" description="Basic and acidic residues" evidence="4">
    <location>
        <begin position="1419"/>
        <end position="1471"/>
    </location>
</feature>
<accession>A0A7M7N6L9</accession>
<feature type="compositionally biased region" description="Basic and acidic residues" evidence="4">
    <location>
        <begin position="341"/>
        <end position="362"/>
    </location>
</feature>
<feature type="region of interest" description="Disordered" evidence="4">
    <location>
        <begin position="483"/>
        <end position="569"/>
    </location>
</feature>
<dbReference type="SMART" id="SM00360">
    <property type="entry name" value="RRM"/>
    <property type="match status" value="5"/>
</dbReference>
<keyword evidence="1" id="KW-0677">Repeat</keyword>
<dbReference type="GO" id="GO:0005654">
    <property type="term" value="C:nucleoplasm"/>
    <property type="evidence" value="ECO:0000318"/>
    <property type="project" value="GO_Central"/>
</dbReference>
<keyword evidence="2 3" id="KW-0694">RNA-binding</keyword>
<dbReference type="EnsemblMetazoa" id="XM_030975920">
    <property type="protein sequence ID" value="XP_030831780"/>
    <property type="gene ID" value="LOC100888204"/>
</dbReference>
<feature type="compositionally biased region" description="Basic and acidic residues" evidence="4">
    <location>
        <begin position="1386"/>
        <end position="1398"/>
    </location>
</feature>
<feature type="compositionally biased region" description="Basic and acidic residues" evidence="4">
    <location>
        <begin position="1641"/>
        <end position="1650"/>
    </location>
</feature>